<evidence type="ECO:0000256" key="8">
    <source>
        <dbReference type="ARBA" id="ARBA00022989"/>
    </source>
</evidence>
<evidence type="ECO:0000256" key="10">
    <source>
        <dbReference type="ARBA" id="ARBA00023136"/>
    </source>
</evidence>
<dbReference type="AlphaFoldDB" id="A0AA37QKP8"/>
<dbReference type="RefSeq" id="WP_284352734.1">
    <property type="nucleotide sequence ID" value="NZ_BRXS01000009.1"/>
</dbReference>
<keyword evidence="7" id="KW-0448">Lipopolysaccharide biosynthesis</keyword>
<feature type="transmembrane region" description="Helical" evidence="11">
    <location>
        <begin position="217"/>
        <end position="240"/>
    </location>
</feature>
<feature type="transmembrane region" description="Helical" evidence="11">
    <location>
        <begin position="35"/>
        <end position="53"/>
    </location>
</feature>
<dbReference type="EMBL" id="BRXS01000009">
    <property type="protein sequence ID" value="GLC28335.1"/>
    <property type="molecule type" value="Genomic_DNA"/>
</dbReference>
<keyword evidence="4" id="KW-0997">Cell inner membrane</keyword>
<evidence type="ECO:0000256" key="9">
    <source>
        <dbReference type="ARBA" id="ARBA00023098"/>
    </source>
</evidence>
<keyword evidence="3" id="KW-0444">Lipid biosynthesis</keyword>
<dbReference type="GO" id="GO:0009103">
    <property type="term" value="P:lipopolysaccharide biosynthetic process"/>
    <property type="evidence" value="ECO:0007669"/>
    <property type="project" value="UniProtKB-KW"/>
</dbReference>
<evidence type="ECO:0000256" key="7">
    <source>
        <dbReference type="ARBA" id="ARBA00022985"/>
    </source>
</evidence>
<feature type="transmembrane region" description="Helical" evidence="11">
    <location>
        <begin position="119"/>
        <end position="140"/>
    </location>
</feature>
<protein>
    <recommendedName>
        <fullName evidence="12">EamA domain-containing protein</fullName>
    </recommendedName>
</protein>
<evidence type="ECO:0000256" key="6">
    <source>
        <dbReference type="ARBA" id="ARBA00022692"/>
    </source>
</evidence>
<evidence type="ECO:0000256" key="1">
    <source>
        <dbReference type="ARBA" id="ARBA00004651"/>
    </source>
</evidence>
<dbReference type="Pfam" id="PF00892">
    <property type="entry name" value="EamA"/>
    <property type="match status" value="1"/>
</dbReference>
<reference evidence="13" key="1">
    <citation type="submission" date="2022-08" db="EMBL/GenBank/DDBJ databases">
        <title>Draft genome sequencing of Roseisolibacter agri AW1220.</title>
        <authorList>
            <person name="Tobiishi Y."/>
            <person name="Tonouchi A."/>
        </authorList>
    </citation>
    <scope>NUCLEOTIDE SEQUENCE</scope>
    <source>
        <strain evidence="13">AW1220</strain>
    </source>
</reference>
<feature type="transmembrane region" description="Helical" evidence="11">
    <location>
        <begin position="92"/>
        <end position="113"/>
    </location>
</feature>
<feature type="domain" description="EamA" evidence="12">
    <location>
        <begin position="157"/>
        <end position="290"/>
    </location>
</feature>
<feature type="transmembrane region" description="Helical" evidence="11">
    <location>
        <begin position="185"/>
        <end position="205"/>
    </location>
</feature>
<sequence>MTPTAVFLVLISAAAHAYWNYLLKRAGGTRAFIALSKAAEAVVFLPAALALAWRAPAGTLAGVGPFIALGTFFVLAGYVTLGAAYRVGDLSFIYPIARGGALLFLPPLGWLAFGERVGPLGWIAIVCIVAGVLVMQLPALRREAWRELATQLRGPATLLALLMALILGTSTIWDKYAVRSVSLWAYFYGYTACAGAGYLAWVVRAEGVPAVRAEWRAHRGAAITVGVLNTLSYGLALAALRTGGSTYVVGLRQFSIAVGVWLGARLLGEHVSAPRRLGVSLLLCGCLLMAWGR</sequence>
<evidence type="ECO:0000256" key="5">
    <source>
        <dbReference type="ARBA" id="ARBA00022556"/>
    </source>
</evidence>
<dbReference type="GO" id="GO:0022857">
    <property type="term" value="F:transmembrane transporter activity"/>
    <property type="evidence" value="ECO:0007669"/>
    <property type="project" value="InterPro"/>
</dbReference>
<evidence type="ECO:0000256" key="11">
    <source>
        <dbReference type="SAM" id="Phobius"/>
    </source>
</evidence>
<dbReference type="InterPro" id="IPR000620">
    <property type="entry name" value="EamA_dom"/>
</dbReference>
<evidence type="ECO:0000259" key="12">
    <source>
        <dbReference type="Pfam" id="PF00892"/>
    </source>
</evidence>
<proteinExistence type="predicted"/>
<comment type="caution">
    <text evidence="13">The sequence shown here is derived from an EMBL/GenBank/DDBJ whole genome shotgun (WGS) entry which is preliminary data.</text>
</comment>
<keyword evidence="5" id="KW-0441">Lipid A biosynthesis</keyword>
<dbReference type="PANTHER" id="PTHR30561">
    <property type="entry name" value="SMR FAMILY PROTON-DEPENDENT DRUG EFFLUX TRANSPORTER SUGE"/>
    <property type="match status" value="1"/>
</dbReference>
<keyword evidence="10 11" id="KW-0472">Membrane</keyword>
<dbReference type="GO" id="GO:0005886">
    <property type="term" value="C:plasma membrane"/>
    <property type="evidence" value="ECO:0007669"/>
    <property type="project" value="UniProtKB-SubCell"/>
</dbReference>
<dbReference type="SUPFAM" id="SSF103481">
    <property type="entry name" value="Multidrug resistance efflux transporter EmrE"/>
    <property type="match status" value="2"/>
</dbReference>
<keyword evidence="2" id="KW-1003">Cell membrane</keyword>
<name>A0AA37QKP8_9BACT</name>
<dbReference type="GO" id="GO:0009245">
    <property type="term" value="P:lipid A biosynthetic process"/>
    <property type="evidence" value="ECO:0007669"/>
    <property type="project" value="UniProtKB-KW"/>
</dbReference>
<dbReference type="PANTHER" id="PTHR30561:SF9">
    <property type="entry name" value="4-AMINO-4-DEOXY-L-ARABINOSE-PHOSPHOUNDECAPRENOL FLIPPASE SUBUNIT ARNF-RELATED"/>
    <property type="match status" value="1"/>
</dbReference>
<dbReference type="Proteomes" id="UP001161325">
    <property type="component" value="Unassembled WGS sequence"/>
</dbReference>
<feature type="transmembrane region" description="Helical" evidence="11">
    <location>
        <begin position="65"/>
        <end position="85"/>
    </location>
</feature>
<comment type="subcellular location">
    <subcellularLocation>
        <location evidence="1">Cell membrane</location>
        <topology evidence="1">Multi-pass membrane protein</topology>
    </subcellularLocation>
</comment>
<feature type="transmembrane region" description="Helical" evidence="11">
    <location>
        <begin position="6"/>
        <end position="23"/>
    </location>
</feature>
<gene>
    <name evidence="13" type="ORF">rosag_48480</name>
</gene>
<dbReference type="InterPro" id="IPR037185">
    <property type="entry name" value="EmrE-like"/>
</dbReference>
<accession>A0AA37QKP8</accession>
<evidence type="ECO:0000256" key="4">
    <source>
        <dbReference type="ARBA" id="ARBA00022519"/>
    </source>
</evidence>
<evidence type="ECO:0000313" key="13">
    <source>
        <dbReference type="EMBL" id="GLC28335.1"/>
    </source>
</evidence>
<keyword evidence="8 11" id="KW-1133">Transmembrane helix</keyword>
<dbReference type="Gene3D" id="1.10.3730.20">
    <property type="match status" value="1"/>
</dbReference>
<keyword evidence="6 11" id="KW-0812">Transmembrane</keyword>
<dbReference type="InterPro" id="IPR000390">
    <property type="entry name" value="Small_drug/metabolite_transptr"/>
</dbReference>
<keyword evidence="14" id="KW-1185">Reference proteome</keyword>
<organism evidence="13 14">
    <name type="scientific">Roseisolibacter agri</name>
    <dbReference type="NCBI Taxonomy" id="2014610"/>
    <lineage>
        <taxon>Bacteria</taxon>
        <taxon>Pseudomonadati</taxon>
        <taxon>Gemmatimonadota</taxon>
        <taxon>Gemmatimonadia</taxon>
        <taxon>Gemmatimonadales</taxon>
        <taxon>Gemmatimonadaceae</taxon>
        <taxon>Roseisolibacter</taxon>
    </lineage>
</organism>
<evidence type="ECO:0000256" key="2">
    <source>
        <dbReference type="ARBA" id="ARBA00022475"/>
    </source>
</evidence>
<keyword evidence="9" id="KW-0443">Lipid metabolism</keyword>
<evidence type="ECO:0000256" key="3">
    <source>
        <dbReference type="ARBA" id="ARBA00022516"/>
    </source>
</evidence>
<evidence type="ECO:0000313" key="14">
    <source>
        <dbReference type="Proteomes" id="UP001161325"/>
    </source>
</evidence>
<feature type="transmembrane region" description="Helical" evidence="11">
    <location>
        <begin position="152"/>
        <end position="173"/>
    </location>
</feature>